<proteinExistence type="predicted"/>
<keyword evidence="1" id="KW-0812">Transmembrane</keyword>
<accession>A0ABV6BFN5</accession>
<dbReference type="EMBL" id="JBHLXP010000004">
    <property type="protein sequence ID" value="MFC0049685.1"/>
    <property type="molecule type" value="Genomic_DNA"/>
</dbReference>
<gene>
    <name evidence="2" type="ORF">ACFFJP_15410</name>
</gene>
<dbReference type="Proteomes" id="UP001589813">
    <property type="component" value="Unassembled WGS sequence"/>
</dbReference>
<reference evidence="2 3" key="1">
    <citation type="submission" date="2024-09" db="EMBL/GenBank/DDBJ databases">
        <authorList>
            <person name="Sun Q."/>
            <person name="Mori K."/>
        </authorList>
    </citation>
    <scope>NUCLEOTIDE SEQUENCE [LARGE SCALE GENOMIC DNA]</scope>
    <source>
        <strain evidence="2 3">KCTC 23315</strain>
    </source>
</reference>
<keyword evidence="3" id="KW-1185">Reference proteome</keyword>
<keyword evidence="1" id="KW-1133">Transmembrane helix</keyword>
<comment type="caution">
    <text evidence="2">The sequence shown here is derived from an EMBL/GenBank/DDBJ whole genome shotgun (WGS) entry which is preliminary data.</text>
</comment>
<dbReference type="RefSeq" id="WP_377246013.1">
    <property type="nucleotide sequence ID" value="NZ_JBHLXP010000004.1"/>
</dbReference>
<keyword evidence="1" id="KW-0472">Membrane</keyword>
<name>A0ABV6BFN5_9GAMM</name>
<organism evidence="2 3">
    <name type="scientific">Rheinheimera tilapiae</name>
    <dbReference type="NCBI Taxonomy" id="875043"/>
    <lineage>
        <taxon>Bacteria</taxon>
        <taxon>Pseudomonadati</taxon>
        <taxon>Pseudomonadota</taxon>
        <taxon>Gammaproteobacteria</taxon>
        <taxon>Chromatiales</taxon>
        <taxon>Chromatiaceae</taxon>
        <taxon>Rheinheimera</taxon>
    </lineage>
</organism>
<feature type="transmembrane region" description="Helical" evidence="1">
    <location>
        <begin position="111"/>
        <end position="133"/>
    </location>
</feature>
<evidence type="ECO:0000313" key="3">
    <source>
        <dbReference type="Proteomes" id="UP001589813"/>
    </source>
</evidence>
<evidence type="ECO:0000256" key="1">
    <source>
        <dbReference type="SAM" id="Phobius"/>
    </source>
</evidence>
<sequence length="135" mass="15183">MTTTATSRAASVFDYAGHEIRLEVSMFSGREWLYLDDQLLEKKRNLTSCRSKFQFVLDGQQAEIRLQSKGIAGVLTGHYGVELYVSGKLMDSDEFDYSQLMMKDPKKLKGGLSFIALFMASGFVFGMAVAMLFKH</sequence>
<evidence type="ECO:0000313" key="2">
    <source>
        <dbReference type="EMBL" id="MFC0049685.1"/>
    </source>
</evidence>
<protein>
    <submittedName>
        <fullName evidence="2">Uncharacterized protein</fullName>
    </submittedName>
</protein>